<dbReference type="AlphaFoldDB" id="A0A916TCJ2"/>
<name>A0A916TCJ2_9MICO</name>
<comment type="caution">
    <text evidence="7">The sequence shown here is derived from an EMBL/GenBank/DDBJ whole genome shotgun (WGS) entry which is preliminary data.</text>
</comment>
<evidence type="ECO:0000313" key="8">
    <source>
        <dbReference type="Proteomes" id="UP000636793"/>
    </source>
</evidence>
<dbReference type="GO" id="GO:0006508">
    <property type="term" value="P:proteolysis"/>
    <property type="evidence" value="ECO:0007669"/>
    <property type="project" value="UniProtKB-KW"/>
</dbReference>
<dbReference type="EMBL" id="BMHI01000004">
    <property type="protein sequence ID" value="GGB37525.1"/>
    <property type="molecule type" value="Genomic_DNA"/>
</dbReference>
<protein>
    <recommendedName>
        <fullName evidence="6">NlpC/P60 domain-containing protein</fullName>
    </recommendedName>
</protein>
<keyword evidence="2" id="KW-0645">Protease</keyword>
<reference evidence="7" key="2">
    <citation type="submission" date="2020-09" db="EMBL/GenBank/DDBJ databases">
        <authorList>
            <person name="Sun Q."/>
            <person name="Zhou Y."/>
        </authorList>
    </citation>
    <scope>NUCLEOTIDE SEQUENCE</scope>
    <source>
        <strain evidence="7">CGMCC 1.15085</strain>
    </source>
</reference>
<evidence type="ECO:0000256" key="1">
    <source>
        <dbReference type="ARBA" id="ARBA00007074"/>
    </source>
</evidence>
<dbReference type="RefSeq" id="WP_188837845.1">
    <property type="nucleotide sequence ID" value="NZ_BMHI01000004.1"/>
</dbReference>
<keyword evidence="4" id="KW-0788">Thiol protease</keyword>
<dbReference type="Gene3D" id="3.90.1720.10">
    <property type="entry name" value="endopeptidase domain like (from Nostoc punctiforme)"/>
    <property type="match status" value="1"/>
</dbReference>
<dbReference type="PANTHER" id="PTHR47359">
    <property type="entry name" value="PEPTIDOGLYCAN DL-ENDOPEPTIDASE CWLO"/>
    <property type="match status" value="1"/>
</dbReference>
<dbReference type="PROSITE" id="PS51935">
    <property type="entry name" value="NLPC_P60"/>
    <property type="match status" value="1"/>
</dbReference>
<keyword evidence="5" id="KW-0472">Membrane</keyword>
<evidence type="ECO:0000256" key="2">
    <source>
        <dbReference type="ARBA" id="ARBA00022670"/>
    </source>
</evidence>
<dbReference type="GO" id="GO:0008234">
    <property type="term" value="F:cysteine-type peptidase activity"/>
    <property type="evidence" value="ECO:0007669"/>
    <property type="project" value="UniProtKB-KW"/>
</dbReference>
<evidence type="ECO:0000259" key="6">
    <source>
        <dbReference type="PROSITE" id="PS51935"/>
    </source>
</evidence>
<evidence type="ECO:0000256" key="3">
    <source>
        <dbReference type="ARBA" id="ARBA00022801"/>
    </source>
</evidence>
<dbReference type="PANTHER" id="PTHR47359:SF3">
    <property type="entry name" value="NLP_P60 DOMAIN-CONTAINING PROTEIN-RELATED"/>
    <property type="match status" value="1"/>
</dbReference>
<proteinExistence type="inferred from homology"/>
<dbReference type="InterPro" id="IPR000064">
    <property type="entry name" value="NLP_P60_dom"/>
</dbReference>
<keyword evidence="5" id="KW-1133">Transmembrane helix</keyword>
<evidence type="ECO:0000256" key="5">
    <source>
        <dbReference type="SAM" id="Phobius"/>
    </source>
</evidence>
<reference evidence="7" key="1">
    <citation type="journal article" date="2014" name="Int. J. Syst. Evol. Microbiol.">
        <title>Complete genome sequence of Corynebacterium casei LMG S-19264T (=DSM 44701T), isolated from a smear-ripened cheese.</title>
        <authorList>
            <consortium name="US DOE Joint Genome Institute (JGI-PGF)"/>
            <person name="Walter F."/>
            <person name="Albersmeier A."/>
            <person name="Kalinowski J."/>
            <person name="Ruckert C."/>
        </authorList>
    </citation>
    <scope>NUCLEOTIDE SEQUENCE</scope>
    <source>
        <strain evidence="7">CGMCC 1.15085</strain>
    </source>
</reference>
<keyword evidence="8" id="KW-1185">Reference proteome</keyword>
<dbReference type="InterPro" id="IPR051794">
    <property type="entry name" value="PG_Endopeptidase_C40"/>
</dbReference>
<comment type="similarity">
    <text evidence="1">Belongs to the peptidase C40 family.</text>
</comment>
<keyword evidence="3" id="KW-0378">Hydrolase</keyword>
<keyword evidence="5" id="KW-0812">Transmembrane</keyword>
<dbReference type="InterPro" id="IPR038765">
    <property type="entry name" value="Papain-like_cys_pep_sf"/>
</dbReference>
<evidence type="ECO:0000256" key="4">
    <source>
        <dbReference type="ARBA" id="ARBA00022807"/>
    </source>
</evidence>
<accession>A0A916TCJ2</accession>
<dbReference type="Pfam" id="PF00877">
    <property type="entry name" value="NLPC_P60"/>
    <property type="match status" value="1"/>
</dbReference>
<dbReference type="Pfam" id="PF03995">
    <property type="entry name" value="Inhibitor_I36"/>
    <property type="match status" value="1"/>
</dbReference>
<dbReference type="SUPFAM" id="SSF54001">
    <property type="entry name" value="Cysteine proteinases"/>
    <property type="match status" value="1"/>
</dbReference>
<feature type="transmembrane region" description="Helical" evidence="5">
    <location>
        <begin position="21"/>
        <end position="42"/>
    </location>
</feature>
<feature type="domain" description="NlpC/P60" evidence="6">
    <location>
        <begin position="166"/>
        <end position="312"/>
    </location>
</feature>
<dbReference type="Proteomes" id="UP000636793">
    <property type="component" value="Unassembled WGS sequence"/>
</dbReference>
<evidence type="ECO:0000313" key="7">
    <source>
        <dbReference type="EMBL" id="GGB37525.1"/>
    </source>
</evidence>
<organism evidence="7 8">
    <name type="scientific">Flexivirga endophytica</name>
    <dbReference type="NCBI Taxonomy" id="1849103"/>
    <lineage>
        <taxon>Bacteria</taxon>
        <taxon>Bacillati</taxon>
        <taxon>Actinomycetota</taxon>
        <taxon>Actinomycetes</taxon>
        <taxon>Micrococcales</taxon>
        <taxon>Dermacoccaceae</taxon>
        <taxon>Flexivirga</taxon>
    </lineage>
</organism>
<sequence>MSQQSYAPIAPDTGNGRKRHLKWTVAAVAAGMVAAPALAFGLGSAQAHAASRDGACSKGEFCYYFNSNEKGSVSDFKHSKANLGETQPSCYEFRGHGNGRHVCVKNNAASVWNRTGHTVTVYYNSYYGGPSQRIAPGHKANLIPALKNNNASHKFGGQHSTPPKSSGTVRDVIRAARSQIGKGYIYAWGGGGKYGPTKGTTSPSGHPDWNHIGYDCSGLMQYAFWQGAHVDVGTYSGAQQAKYRHIPLSQRRPGDMVFWGSSASSTTHVALYIGNDKIIESATPRTHNSVHVAGLYSHPSAGLLPFVVRPVH</sequence>
<gene>
    <name evidence="7" type="ORF">GCM10011492_30340</name>
</gene>